<dbReference type="PANTHER" id="PTHR23079:SF17">
    <property type="entry name" value="RNA-DEPENDENT RNA POLYMERASE"/>
    <property type="match status" value="1"/>
</dbReference>
<dbReference type="GO" id="GO:0030422">
    <property type="term" value="P:siRNA processing"/>
    <property type="evidence" value="ECO:0007669"/>
    <property type="project" value="TreeGrafter"/>
</dbReference>
<comment type="caution">
    <text evidence="3">The sequence shown here is derived from an EMBL/GenBank/DDBJ whole genome shotgun (WGS) entry which is preliminary data.</text>
</comment>
<keyword evidence="4" id="KW-1185">Reference proteome</keyword>
<feature type="domain" description="RDRP core" evidence="1">
    <location>
        <begin position="492"/>
        <end position="995"/>
    </location>
</feature>
<evidence type="ECO:0000313" key="4">
    <source>
        <dbReference type="Proteomes" id="UP000295604"/>
    </source>
</evidence>
<proteinExistence type="predicted"/>
<dbReference type="InterPro" id="IPR057596">
    <property type="entry name" value="RDRP_core"/>
</dbReference>
<evidence type="ECO:0000259" key="1">
    <source>
        <dbReference type="Pfam" id="PF05183"/>
    </source>
</evidence>
<name>A0A4R8TUK7_9PEZI</name>
<dbReference type="InterPro" id="IPR057503">
    <property type="entry name" value="PH_RdRP"/>
</dbReference>
<feature type="domain" description="RdRP-like PH" evidence="2">
    <location>
        <begin position="140"/>
        <end position="287"/>
    </location>
</feature>
<evidence type="ECO:0000313" key="3">
    <source>
        <dbReference type="EMBL" id="TEA22573.1"/>
    </source>
</evidence>
<dbReference type="InterPro" id="IPR007855">
    <property type="entry name" value="RDRP"/>
</dbReference>
<dbReference type="Pfam" id="PF05183">
    <property type="entry name" value="RdRP"/>
    <property type="match status" value="1"/>
</dbReference>
<gene>
    <name evidence="3" type="primary">RDR1</name>
    <name evidence="3" type="ORF">C8034_v002891</name>
</gene>
<accession>A0A4R8TUK7</accession>
<reference evidence="3 4" key="1">
    <citation type="submission" date="2018-11" db="EMBL/GenBank/DDBJ databases">
        <title>Genome sequence and assembly of Colletotrichum sidae.</title>
        <authorList>
            <person name="Gan P."/>
            <person name="Shirasu K."/>
        </authorList>
    </citation>
    <scope>NUCLEOTIDE SEQUENCE [LARGE SCALE GENOMIC DNA]</scope>
    <source>
        <strain evidence="3 4">CBS 518.97</strain>
    </source>
</reference>
<dbReference type="GO" id="GO:0003968">
    <property type="term" value="F:RNA-directed RNA polymerase activity"/>
    <property type="evidence" value="ECO:0007669"/>
    <property type="project" value="UniProtKB-KW"/>
</dbReference>
<keyword evidence="3" id="KW-0696">RNA-directed RNA polymerase</keyword>
<dbReference type="Pfam" id="PF25358">
    <property type="entry name" value="PH_fung_RdRP"/>
    <property type="match status" value="1"/>
</dbReference>
<sequence length="1671" mass="188865">MEVFLANVPQQLADCTLQEELRPYMKALGITEWSCSSRRNKTIGFITFLHYNDGFFFLRRHGKTAAAVGHTHTMSPIRTGIDIFSSAYSLSNPPKEKPNLRLMGKGVFAAKSNKAPDPYALRCLAHPKQREEPTTDAKVVFHIMSLACGHNSFRNPVQALTFVEQCRLEARGTAKFGKKQLVLDLAVDNKLEIPYSSIMEMIHNSSPCTFTLILSEPPRFYGSIDPLPNQFARLGISSQATDKRSDRCTSLPHHAEHAKFAGRCLVYQLSVVDPDFDSKMRRLEKRNLFSIAHFQIAHDANPAKRDLDYLSSWDLFYKNVTRMATRNTLPFRILFLLQSLVWNNFLHPRVAHDLATKMEVLFRKARTQGDPDPLSDQAIRNLRDGTRDLLPFPFHDISPEVLDPDEILKYLLEVEERIKTESDYRVALYGPELATHQAWIFKAVVTPTRITLHGPELEPLNRILRKYPNHTDYFMRVQFCDEDGTDLFFNPKISNIIESFGDFAHIRIPAKCAARIGQAFSETPSFISLTESDIQCRNMPDVKSQDGDCERVFSDGVGTISQEALELIWPRLLRGSSVPTCLQIRWGGVKGMLSLDSRLPGRVMFIRKESMEKFPSNDTENLEICDAASKPLRLVLNRQLIKIMEDLGVKDDFFLRLQKMELDRLRAVTADAYNTGTFLNIQGIGINHYLPTFIKRLDKYGIDYRKDDFLRSVVESVVLRELRLLKHKARIPVLKGATLFGIMDETGFLAEGEIYICFDVYHPPGKPPIEKLLRDRSVLVTRSPALHPGDIQLAKMRTPPPGHPLLNLRNCVVFSQFGKRDLPSQLSGGDLDGDIYNVIWDEEAMPQRLYPAADYPRVTPVALGRQVEREDMANWFVDFMKSDVLGMIATRHLILSDQDSQGTLGLHCLTLAGLHSTAVDFSKTGIPVETREIPKAPRYRPDFLAPAPPVVLYDRHQIDFLADNRAPARDDDDSVGPNHQYYKSDKILGVLYRNVDEKHIWNEDIKRVKKQDGPSVWDQFVGLMQREIEEATEGRVSHLTKRIEAKRLQDVYEDTVMSLMTQYSDYYLKPLSEVEVFCGSIFNRTGSQTRRQKDNSKKLKAEFDRLSEWLVSQMRLKRRQTEQAEHGLSAHIDNALYGDQLSSHQGDNESLANAPYPSQEALEMSYACLMVGLPHKKDVDNERGAQLQSFKVIAASVLMKELTTFVNALRSRQAASTAGDYGGAGGGFVGVSSGPEVAYAYNGYDVDVELCSAPGMLEPLPMDVTMAFFTFVGDSPSPLTDVFSRSFVKTYLDSSVPIRAVVETIGNVCMRYSQPGSLDSRRTAAAAVVAADRPRLHEFLDALTAPAFNDQHLTLLFGLLLAYAEAMVARSWLLYQSVIRKLSTKVQQHAKTRRHLPLLYFDRGLFLNFQLMASYHSLISFEDTFLVDVTLYDASPFADIDAHTSPIRANAAILHHYGTYVSCFARLHHRATKWVRQARDVVASRQSRGVATEDDLKQELESLGLLRSGREVIDGSASVIDVMELLRVRGGGGGDDEDLDSSDFGYMREAFYHYALMGLTRTFWDPTWKLVDEDLPHMHDMPDLEAHGLFVLEKVEQRLPLLGLEAFGYLVILMGVALEVRRPEYQQRVHNVVKDIAEKGFACAETMLGDMMMIWGMDYASQHDSGIGPSC</sequence>
<dbReference type="GO" id="GO:0031380">
    <property type="term" value="C:nuclear RNA-directed RNA polymerase complex"/>
    <property type="evidence" value="ECO:0007669"/>
    <property type="project" value="TreeGrafter"/>
</dbReference>
<evidence type="ECO:0000259" key="2">
    <source>
        <dbReference type="Pfam" id="PF25358"/>
    </source>
</evidence>
<dbReference type="GO" id="GO:0003723">
    <property type="term" value="F:RNA binding"/>
    <property type="evidence" value="ECO:0007669"/>
    <property type="project" value="UniProtKB-KW"/>
</dbReference>
<dbReference type="EMBL" id="QAPF01000004">
    <property type="protein sequence ID" value="TEA22573.1"/>
    <property type="molecule type" value="Genomic_DNA"/>
</dbReference>
<keyword evidence="3" id="KW-0808">Transferase</keyword>
<protein>
    <submittedName>
        <fullName evidence="3">RNA-dependent RNA polymerase 1</fullName>
    </submittedName>
</protein>
<keyword evidence="3" id="KW-0548">Nucleotidyltransferase</keyword>
<organism evidence="3 4">
    <name type="scientific">Colletotrichum sidae</name>
    <dbReference type="NCBI Taxonomy" id="1347389"/>
    <lineage>
        <taxon>Eukaryota</taxon>
        <taxon>Fungi</taxon>
        <taxon>Dikarya</taxon>
        <taxon>Ascomycota</taxon>
        <taxon>Pezizomycotina</taxon>
        <taxon>Sordariomycetes</taxon>
        <taxon>Hypocreomycetidae</taxon>
        <taxon>Glomerellales</taxon>
        <taxon>Glomerellaceae</taxon>
        <taxon>Colletotrichum</taxon>
        <taxon>Colletotrichum orbiculare species complex</taxon>
    </lineage>
</organism>
<dbReference type="Proteomes" id="UP000295604">
    <property type="component" value="Unassembled WGS sequence"/>
</dbReference>
<dbReference type="PANTHER" id="PTHR23079">
    <property type="entry name" value="RNA-DEPENDENT RNA POLYMERASE"/>
    <property type="match status" value="1"/>
</dbReference>